<evidence type="ECO:0000313" key="2">
    <source>
        <dbReference type="EMBL" id="KAJ1200803.1"/>
    </source>
</evidence>
<comment type="caution">
    <text evidence="2">The sequence shown here is derived from an EMBL/GenBank/DDBJ whole genome shotgun (WGS) entry which is preliminary data.</text>
</comment>
<feature type="region of interest" description="Disordered" evidence="1">
    <location>
        <begin position="50"/>
        <end position="70"/>
    </location>
</feature>
<feature type="compositionally biased region" description="Basic and acidic residues" evidence="1">
    <location>
        <begin position="57"/>
        <end position="70"/>
    </location>
</feature>
<proteinExistence type="predicted"/>
<keyword evidence="3" id="KW-1185">Reference proteome</keyword>
<organism evidence="2 3">
    <name type="scientific">Pleurodeles waltl</name>
    <name type="common">Iberian ribbed newt</name>
    <dbReference type="NCBI Taxonomy" id="8319"/>
    <lineage>
        <taxon>Eukaryota</taxon>
        <taxon>Metazoa</taxon>
        <taxon>Chordata</taxon>
        <taxon>Craniata</taxon>
        <taxon>Vertebrata</taxon>
        <taxon>Euteleostomi</taxon>
        <taxon>Amphibia</taxon>
        <taxon>Batrachia</taxon>
        <taxon>Caudata</taxon>
        <taxon>Salamandroidea</taxon>
        <taxon>Salamandridae</taxon>
        <taxon>Pleurodelinae</taxon>
        <taxon>Pleurodeles</taxon>
    </lineage>
</organism>
<dbReference type="AlphaFoldDB" id="A0AAV7VHL3"/>
<evidence type="ECO:0000256" key="1">
    <source>
        <dbReference type="SAM" id="MobiDB-lite"/>
    </source>
</evidence>
<reference evidence="2" key="1">
    <citation type="journal article" date="2022" name="bioRxiv">
        <title>Sequencing and chromosome-scale assembly of the giantPleurodeles waltlgenome.</title>
        <authorList>
            <person name="Brown T."/>
            <person name="Elewa A."/>
            <person name="Iarovenko S."/>
            <person name="Subramanian E."/>
            <person name="Araus A.J."/>
            <person name="Petzold A."/>
            <person name="Susuki M."/>
            <person name="Suzuki K.-i.T."/>
            <person name="Hayashi T."/>
            <person name="Toyoda A."/>
            <person name="Oliveira C."/>
            <person name="Osipova E."/>
            <person name="Leigh N.D."/>
            <person name="Simon A."/>
            <person name="Yun M.H."/>
        </authorList>
    </citation>
    <scope>NUCLEOTIDE SEQUENCE</scope>
    <source>
        <strain evidence="2">20211129_DDA</strain>
        <tissue evidence="2">Liver</tissue>
    </source>
</reference>
<evidence type="ECO:0000313" key="3">
    <source>
        <dbReference type="Proteomes" id="UP001066276"/>
    </source>
</evidence>
<dbReference type="EMBL" id="JANPWB010000003">
    <property type="protein sequence ID" value="KAJ1200803.1"/>
    <property type="molecule type" value="Genomic_DNA"/>
</dbReference>
<protein>
    <submittedName>
        <fullName evidence="2">Uncharacterized protein</fullName>
    </submittedName>
</protein>
<gene>
    <name evidence="2" type="ORF">NDU88_004624</name>
</gene>
<dbReference type="Proteomes" id="UP001066276">
    <property type="component" value="Chromosome 2_1"/>
</dbReference>
<name>A0AAV7VHL3_PLEWA</name>
<sequence length="251" mass="27288">MRHLCGAGRATLWTRAAADLQYEREAAARILFRGRSVRAGRVSTRGGWLGGGMGIHRSTETERNQRQGKEQELQSEFGGVYCLPNIVVLPSFYSVVEESVDKLEGGGKVALRGCSNVNKAPAYSLRNGRRAAIVAAAKENTVERCESPPKQKAARNKSGWNTNKPKGKITLDKLGSASNTKVKITPSLRTYFRILPGVSEVPAYQETAQRVGQEMSQGGNQDSAPEGAIVRENLLNQPVHLVQPGQENCSL</sequence>
<accession>A0AAV7VHL3</accession>
<feature type="region of interest" description="Disordered" evidence="1">
    <location>
        <begin position="143"/>
        <end position="168"/>
    </location>
</feature>